<evidence type="ECO:0000259" key="2">
    <source>
        <dbReference type="Pfam" id="PF01464"/>
    </source>
</evidence>
<comment type="caution">
    <text evidence="4">The sequence shown here is derived from an EMBL/GenBank/DDBJ whole genome shotgun (WGS) entry which is preliminary data.</text>
</comment>
<dbReference type="Pfam" id="PF07833">
    <property type="entry name" value="Cu_amine_oxidN1"/>
    <property type="match status" value="1"/>
</dbReference>
<evidence type="ECO:0000313" key="4">
    <source>
        <dbReference type="EMBL" id="MCC2210938.1"/>
    </source>
</evidence>
<dbReference type="InterPro" id="IPR008258">
    <property type="entry name" value="Transglycosylase_SLT_dom_1"/>
</dbReference>
<sequence>MKKFIGMALAAVISASSFTALAAGAIPDHQGTSMDGIEIGTAQLNSAVKSYYDLFEQAGDQYGVDPNLLAAICMQESSGRNLSYRDDGSEYPAWGIMQIENTLEKSFAKFGEDTTGEKWTLQDRLDPTKAVPFAAYLISQSLIRYDCDYMKMIQSYNFGQTVLDRIIAAKGDDWLSERVNAAQYATNWPYNTYGDAQYIEHVMRYYHNDIDYIGAKVRIDGKLLAFDDQYPLLKTIEGETYTMIPVRGISEALNAKVDWDGDKQEITVKKGGDKVVMYLDSDVAYINDTPITLDAPATLMNNRTMVPLRFVMEAFNVTVDWNGDTRTVEITK</sequence>
<evidence type="ECO:0000313" key="5">
    <source>
        <dbReference type="Proteomes" id="UP001198242"/>
    </source>
</evidence>
<feature type="chain" id="PRO_5042087914" evidence="1">
    <location>
        <begin position="23"/>
        <end position="332"/>
    </location>
</feature>
<dbReference type="Gene3D" id="1.10.530.10">
    <property type="match status" value="1"/>
</dbReference>
<reference evidence="4 5" key="1">
    <citation type="submission" date="2021-10" db="EMBL/GenBank/DDBJ databases">
        <title>Anaerobic single-cell dispensing facilitates the cultivation of human gut bacteria.</title>
        <authorList>
            <person name="Afrizal A."/>
        </authorList>
    </citation>
    <scope>NUCLEOTIDE SEQUENCE [LARGE SCALE GENOMIC DNA]</scope>
    <source>
        <strain evidence="4 5">CLA-AA-H232</strain>
    </source>
</reference>
<dbReference type="InterPro" id="IPR012854">
    <property type="entry name" value="Cu_amine_oxidase-like_N"/>
</dbReference>
<evidence type="ECO:0000259" key="3">
    <source>
        <dbReference type="Pfam" id="PF07833"/>
    </source>
</evidence>
<dbReference type="SUPFAM" id="SSF55383">
    <property type="entry name" value="Copper amine oxidase, domain N"/>
    <property type="match status" value="1"/>
</dbReference>
<evidence type="ECO:0000256" key="1">
    <source>
        <dbReference type="SAM" id="SignalP"/>
    </source>
</evidence>
<gene>
    <name evidence="4" type="ORF">LKE05_09085</name>
</gene>
<dbReference type="InterPro" id="IPR023346">
    <property type="entry name" value="Lysozyme-like_dom_sf"/>
</dbReference>
<dbReference type="InterPro" id="IPR036582">
    <property type="entry name" value="Mao_N_sf"/>
</dbReference>
<dbReference type="AlphaFoldDB" id="A0AAE3J9I7"/>
<dbReference type="Gene3D" id="3.30.457.10">
    <property type="entry name" value="Copper amine oxidase-like, N-terminal domain"/>
    <property type="match status" value="1"/>
</dbReference>
<feature type="domain" description="Transglycosylase SLT" evidence="2">
    <location>
        <begin position="54"/>
        <end position="170"/>
    </location>
</feature>
<dbReference type="Pfam" id="PF01464">
    <property type="entry name" value="SLT"/>
    <property type="match status" value="1"/>
</dbReference>
<keyword evidence="5" id="KW-1185">Reference proteome</keyword>
<dbReference type="EMBL" id="JAJEQM010000012">
    <property type="protein sequence ID" value="MCC2210938.1"/>
    <property type="molecule type" value="Genomic_DNA"/>
</dbReference>
<organism evidence="4 5">
    <name type="scientific">Hominilimicola fabiformis</name>
    <dbReference type="NCBI Taxonomy" id="2885356"/>
    <lineage>
        <taxon>Bacteria</taxon>
        <taxon>Bacillati</taxon>
        <taxon>Bacillota</taxon>
        <taxon>Clostridia</taxon>
        <taxon>Eubacteriales</taxon>
        <taxon>Oscillospiraceae</taxon>
        <taxon>Hominilimicola</taxon>
    </lineage>
</organism>
<dbReference type="RefSeq" id="WP_308456608.1">
    <property type="nucleotide sequence ID" value="NZ_JAJEQM010000012.1"/>
</dbReference>
<accession>A0AAE3J9I7</accession>
<dbReference type="SUPFAM" id="SSF53955">
    <property type="entry name" value="Lysozyme-like"/>
    <property type="match status" value="1"/>
</dbReference>
<feature type="signal peptide" evidence="1">
    <location>
        <begin position="1"/>
        <end position="22"/>
    </location>
</feature>
<protein>
    <submittedName>
        <fullName evidence="4">Transglycosylase SLT domain-containing protein</fullName>
    </submittedName>
</protein>
<name>A0AAE3J9I7_9FIRM</name>
<keyword evidence="1" id="KW-0732">Signal</keyword>
<dbReference type="Proteomes" id="UP001198242">
    <property type="component" value="Unassembled WGS sequence"/>
</dbReference>
<proteinExistence type="predicted"/>
<feature type="domain" description="Copper amine oxidase-like N-terminal" evidence="3">
    <location>
        <begin position="219"/>
        <end position="330"/>
    </location>
</feature>